<organism evidence="2 3">
    <name type="scientific">Camelus dromedarius</name>
    <name type="common">Dromedary</name>
    <name type="synonym">Arabian camel</name>
    <dbReference type="NCBI Taxonomy" id="9838"/>
    <lineage>
        <taxon>Eukaryota</taxon>
        <taxon>Metazoa</taxon>
        <taxon>Chordata</taxon>
        <taxon>Craniata</taxon>
        <taxon>Vertebrata</taxon>
        <taxon>Euteleostomi</taxon>
        <taxon>Mammalia</taxon>
        <taxon>Eutheria</taxon>
        <taxon>Laurasiatheria</taxon>
        <taxon>Artiodactyla</taxon>
        <taxon>Tylopoda</taxon>
        <taxon>Camelidae</taxon>
        <taxon>Camelus</taxon>
    </lineage>
</organism>
<dbReference type="Proteomes" id="UP000299084">
    <property type="component" value="Unassembled WGS sequence"/>
</dbReference>
<sequence>MQTAGVELAASQALAKPHPCRGKRPAAAAASASAASSRPPSAAGSDGLAAPCCAAQPSGRSGTPATHVLGENGDVEIIWGQETKGDKSAGSNTARQHSSNSEEHSLKTNQRRRPKGKPCEAKAEHVTGYLLALQPLLKLHSKLLGGVCPGSHDVGPRIKASWHWRPLCWVRKKSLTGAAFTFIISTSGTEQQVCGQHPRQASP</sequence>
<evidence type="ECO:0000313" key="3">
    <source>
        <dbReference type="Proteomes" id="UP000299084"/>
    </source>
</evidence>
<feature type="compositionally biased region" description="Low complexity" evidence="1">
    <location>
        <begin position="25"/>
        <end position="43"/>
    </location>
</feature>
<dbReference type="AlphaFoldDB" id="A0A5N4CUB6"/>
<feature type="region of interest" description="Disordered" evidence="1">
    <location>
        <begin position="1"/>
        <end position="68"/>
    </location>
</feature>
<name>A0A5N4CUB6_CAMDR</name>
<proteinExistence type="predicted"/>
<comment type="caution">
    <text evidence="2">The sequence shown here is derived from an EMBL/GenBank/DDBJ whole genome shotgun (WGS) entry which is preliminary data.</text>
</comment>
<accession>A0A5N4CUB6</accession>
<evidence type="ECO:0000313" key="2">
    <source>
        <dbReference type="EMBL" id="KAB1262443.1"/>
    </source>
</evidence>
<feature type="region of interest" description="Disordered" evidence="1">
    <location>
        <begin position="83"/>
        <end position="119"/>
    </location>
</feature>
<keyword evidence="3" id="KW-1185">Reference proteome</keyword>
<protein>
    <submittedName>
        <fullName evidence="2">Uncharacterized protein</fullName>
    </submittedName>
</protein>
<dbReference type="EMBL" id="JWIN03000019">
    <property type="protein sequence ID" value="KAB1262443.1"/>
    <property type="molecule type" value="Genomic_DNA"/>
</dbReference>
<reference evidence="2 3" key="1">
    <citation type="journal article" date="2019" name="Mol. Ecol. Resour.">
        <title>Improving Illumina assemblies with Hi-C and long reads: an example with the North African dromedary.</title>
        <authorList>
            <person name="Elbers J.P."/>
            <person name="Rogers M.F."/>
            <person name="Perelman P.L."/>
            <person name="Proskuryakova A.A."/>
            <person name="Serdyukova N.A."/>
            <person name="Johnson W.E."/>
            <person name="Horin P."/>
            <person name="Corander J."/>
            <person name="Murphy D."/>
            <person name="Burger P.A."/>
        </authorList>
    </citation>
    <scope>NUCLEOTIDE SEQUENCE [LARGE SCALE GENOMIC DNA]</scope>
    <source>
        <strain evidence="2">Drom800</strain>
        <tissue evidence="2">Blood</tissue>
    </source>
</reference>
<gene>
    <name evidence="2" type="ORF">Cadr_000021019</name>
</gene>
<evidence type="ECO:0000256" key="1">
    <source>
        <dbReference type="SAM" id="MobiDB-lite"/>
    </source>
</evidence>
<feature type="compositionally biased region" description="Polar residues" evidence="1">
    <location>
        <begin position="89"/>
        <end position="99"/>
    </location>
</feature>